<evidence type="ECO:0000313" key="7">
    <source>
        <dbReference type="EMBL" id="MEX1663647.1"/>
    </source>
</evidence>
<keyword evidence="2" id="KW-1003">Cell membrane</keyword>
<dbReference type="RefSeq" id="WP_368393147.1">
    <property type="nucleotide sequence ID" value="NZ_JBFRYC010000022.1"/>
</dbReference>
<dbReference type="PANTHER" id="PTHR34697:SF2">
    <property type="entry name" value="PHOSPHATIDYLGLYCEROL LYSYLTRANSFERASE"/>
    <property type="match status" value="1"/>
</dbReference>
<dbReference type="PANTHER" id="PTHR34697">
    <property type="entry name" value="PHOSPHATIDYLGLYCEROL LYSYLTRANSFERASE"/>
    <property type="match status" value="1"/>
</dbReference>
<keyword evidence="3" id="KW-0812">Transmembrane</keyword>
<evidence type="ECO:0000256" key="2">
    <source>
        <dbReference type="ARBA" id="ARBA00022475"/>
    </source>
</evidence>
<comment type="caution">
    <text evidence="7">The sequence shown here is derived from an EMBL/GenBank/DDBJ whole genome shotgun (WGS) entry which is preliminary data.</text>
</comment>
<dbReference type="InterPro" id="IPR051211">
    <property type="entry name" value="PG_lysyltransferase"/>
</dbReference>
<name>A0ABV3TPW1_9RHOB</name>
<evidence type="ECO:0000256" key="5">
    <source>
        <dbReference type="ARBA" id="ARBA00023136"/>
    </source>
</evidence>
<organism evidence="7 8">
    <name type="scientific">Thioclava arctica</name>
    <dbReference type="NCBI Taxonomy" id="3238301"/>
    <lineage>
        <taxon>Bacteria</taxon>
        <taxon>Pseudomonadati</taxon>
        <taxon>Pseudomonadota</taxon>
        <taxon>Alphaproteobacteria</taxon>
        <taxon>Rhodobacterales</taxon>
        <taxon>Paracoccaceae</taxon>
        <taxon>Thioclava</taxon>
    </lineage>
</organism>
<reference evidence="7 8" key="1">
    <citation type="journal article" date="2011" name="Int. J. Syst. Evol. Microbiol.">
        <title>Zhongshania antarctica gen. nov., sp. nov. and Zhongshania guokunii sp. nov., gammaproteobacteria respectively isolated from coastal attached (fast) ice and surface seawater of the Antarctic.</title>
        <authorList>
            <person name="Li H.J."/>
            <person name="Zhang X.Y."/>
            <person name="Chen C.X."/>
            <person name="Zhang Y.J."/>
            <person name="Gao Z.M."/>
            <person name="Yu Y."/>
            <person name="Chen X.L."/>
            <person name="Chen B."/>
            <person name="Zhang Y.Z."/>
        </authorList>
    </citation>
    <scope>NUCLEOTIDE SEQUENCE [LARGE SCALE GENOMIC DNA]</scope>
    <source>
        <strain evidence="7 8">15-R06ZXC-3</strain>
    </source>
</reference>
<protein>
    <submittedName>
        <fullName evidence="7">Phosphatidylglycerol lysyltransferase domain-containing protein</fullName>
    </submittedName>
</protein>
<accession>A0ABV3TPW1</accession>
<evidence type="ECO:0000256" key="3">
    <source>
        <dbReference type="ARBA" id="ARBA00022692"/>
    </source>
</evidence>
<proteinExistence type="predicted"/>
<dbReference type="Proteomes" id="UP001557465">
    <property type="component" value="Unassembled WGS sequence"/>
</dbReference>
<comment type="subcellular location">
    <subcellularLocation>
        <location evidence="1">Cell membrane</location>
        <topology evidence="1">Multi-pass membrane protein</topology>
    </subcellularLocation>
</comment>
<gene>
    <name evidence="7" type="ORF">AB4874_18840</name>
</gene>
<evidence type="ECO:0000256" key="1">
    <source>
        <dbReference type="ARBA" id="ARBA00004651"/>
    </source>
</evidence>
<feature type="domain" description="Phosphatidylglycerol lysyltransferase C-terminal" evidence="6">
    <location>
        <begin position="9"/>
        <end position="54"/>
    </location>
</feature>
<sequence>MNRGERPLSDRPSAHMPSQFGNLIFRHGAAFYNFEGLRRFKNKFRPDWQPRYVALPPGGSPYFEVVEVAMLISGGARNLIAKD</sequence>
<evidence type="ECO:0000259" key="6">
    <source>
        <dbReference type="Pfam" id="PF09924"/>
    </source>
</evidence>
<dbReference type="Pfam" id="PF09924">
    <property type="entry name" value="LPG_synthase_C"/>
    <property type="match status" value="1"/>
</dbReference>
<evidence type="ECO:0000256" key="4">
    <source>
        <dbReference type="ARBA" id="ARBA00022989"/>
    </source>
</evidence>
<evidence type="ECO:0000313" key="8">
    <source>
        <dbReference type="Proteomes" id="UP001557465"/>
    </source>
</evidence>
<keyword evidence="8" id="KW-1185">Reference proteome</keyword>
<keyword evidence="4" id="KW-1133">Transmembrane helix</keyword>
<keyword evidence="5" id="KW-0472">Membrane</keyword>
<dbReference type="EMBL" id="JBFRYC010000022">
    <property type="protein sequence ID" value="MEX1663647.1"/>
    <property type="molecule type" value="Genomic_DNA"/>
</dbReference>
<dbReference type="InterPro" id="IPR024320">
    <property type="entry name" value="LPG_synthase_C"/>
</dbReference>